<dbReference type="EMBL" id="CM001213">
    <property type="protein sequence ID" value="EGP82111.1"/>
    <property type="molecule type" value="Genomic_DNA"/>
</dbReference>
<dbReference type="GeneID" id="13399639"/>
<feature type="compositionally biased region" description="Acidic residues" evidence="1">
    <location>
        <begin position="86"/>
        <end position="123"/>
    </location>
</feature>
<proteinExistence type="predicted"/>
<dbReference type="HOGENOM" id="CLU_1009034_0_0_1"/>
<keyword evidence="2" id="KW-0812">Transmembrane</keyword>
<dbReference type="Proteomes" id="UP000008062">
    <property type="component" value="Chromosome 18"/>
</dbReference>
<name>F9XRK8_ZYMTI</name>
<reference evidence="3 4" key="1">
    <citation type="journal article" date="2011" name="PLoS Genet.">
        <title>Finished genome of the fungal wheat pathogen Mycosphaerella graminicola reveals dispensome structure, chromosome plasticity, and stealth pathogenesis.</title>
        <authorList>
            <person name="Goodwin S.B."/>
            <person name="Ben M'barek S."/>
            <person name="Dhillon B."/>
            <person name="Wittenberg A.H.J."/>
            <person name="Crane C.F."/>
            <person name="Hane J.K."/>
            <person name="Foster A.J."/>
            <person name="Van der Lee T.A.J."/>
            <person name="Grimwood J."/>
            <person name="Aerts A."/>
            <person name="Antoniw J."/>
            <person name="Bailey A."/>
            <person name="Bluhm B."/>
            <person name="Bowler J."/>
            <person name="Bristow J."/>
            <person name="van der Burgt A."/>
            <person name="Canto-Canche B."/>
            <person name="Churchill A.C.L."/>
            <person name="Conde-Ferraez L."/>
            <person name="Cools H.J."/>
            <person name="Coutinho P.M."/>
            <person name="Csukai M."/>
            <person name="Dehal P."/>
            <person name="De Wit P."/>
            <person name="Donzelli B."/>
            <person name="van de Geest H.C."/>
            <person name="van Ham R.C.H.J."/>
            <person name="Hammond-Kosack K.E."/>
            <person name="Henrissat B."/>
            <person name="Kilian A."/>
            <person name="Kobayashi A.K."/>
            <person name="Koopmann E."/>
            <person name="Kourmpetis Y."/>
            <person name="Kuzniar A."/>
            <person name="Lindquist E."/>
            <person name="Lombard V."/>
            <person name="Maliepaard C."/>
            <person name="Martins N."/>
            <person name="Mehrabi R."/>
            <person name="Nap J.P.H."/>
            <person name="Ponomarenko A."/>
            <person name="Rudd J.J."/>
            <person name="Salamov A."/>
            <person name="Schmutz J."/>
            <person name="Schouten H.J."/>
            <person name="Shapiro H."/>
            <person name="Stergiopoulos I."/>
            <person name="Torriani S.F.F."/>
            <person name="Tu H."/>
            <person name="de Vries R.P."/>
            <person name="Waalwijk C."/>
            <person name="Ware S.B."/>
            <person name="Wiebenga A."/>
            <person name="Zwiers L.-H."/>
            <person name="Oliver R.P."/>
            <person name="Grigoriev I.V."/>
            <person name="Kema G.H.J."/>
        </authorList>
    </citation>
    <scope>NUCLEOTIDE SEQUENCE [LARGE SCALE GENOMIC DNA]</scope>
    <source>
        <strain evidence="4">CBS 115943 / IPO323</strain>
    </source>
</reference>
<keyword evidence="4" id="KW-1185">Reference proteome</keyword>
<dbReference type="RefSeq" id="XP_003847135.1">
    <property type="nucleotide sequence ID" value="XM_003847087.1"/>
</dbReference>
<evidence type="ECO:0000256" key="2">
    <source>
        <dbReference type="SAM" id="Phobius"/>
    </source>
</evidence>
<keyword evidence="2" id="KW-0472">Membrane</keyword>
<feature type="region of interest" description="Disordered" evidence="1">
    <location>
        <begin position="61"/>
        <end position="127"/>
    </location>
</feature>
<gene>
    <name evidence="3" type="ORF">MYCGRDRAFT_97854</name>
</gene>
<evidence type="ECO:0000256" key="1">
    <source>
        <dbReference type="SAM" id="MobiDB-lite"/>
    </source>
</evidence>
<dbReference type="KEGG" id="ztr:MYCGRDRAFT_97854"/>
<feature type="transmembrane region" description="Helical" evidence="2">
    <location>
        <begin position="12"/>
        <end position="32"/>
    </location>
</feature>
<protein>
    <submittedName>
        <fullName evidence="3">Uncharacterized protein</fullName>
    </submittedName>
</protein>
<sequence length="276" mass="30018">MPSKSNQPNQDVLRVCIIIIIIVASSILASTFEAAANLLGHQAEAGPSLVVEIPEQVDVGADSTEMNVSEESLQEDVSEESKQEDVSEESEQEDVSEESEQEGVSEESEQEGVSEESEQEDADGTIVAEKLVIPQKTFAIPTTKVHSKPAIPATKVHSKPAIPAIKVHSKLTTPVIPSDLFATVVADPVFMNWCMDPTTTALTPDRARDFPHVANHPLQSELKAKHHNEMAAVDKTSTKKKTHKPIVVAVGKKNKVRFFSLSPSRSVDRGRTSKRV</sequence>
<accession>F9XRK8</accession>
<dbReference type="AlphaFoldDB" id="F9XRK8"/>
<keyword evidence="2" id="KW-1133">Transmembrane helix</keyword>
<evidence type="ECO:0000313" key="4">
    <source>
        <dbReference type="Proteomes" id="UP000008062"/>
    </source>
</evidence>
<evidence type="ECO:0000313" key="3">
    <source>
        <dbReference type="EMBL" id="EGP82111.1"/>
    </source>
</evidence>
<organism evidence="3 4">
    <name type="scientific">Zymoseptoria tritici (strain CBS 115943 / IPO323)</name>
    <name type="common">Speckled leaf blotch fungus</name>
    <name type="synonym">Septoria tritici</name>
    <dbReference type="NCBI Taxonomy" id="336722"/>
    <lineage>
        <taxon>Eukaryota</taxon>
        <taxon>Fungi</taxon>
        <taxon>Dikarya</taxon>
        <taxon>Ascomycota</taxon>
        <taxon>Pezizomycotina</taxon>
        <taxon>Dothideomycetes</taxon>
        <taxon>Dothideomycetidae</taxon>
        <taxon>Mycosphaerellales</taxon>
        <taxon>Mycosphaerellaceae</taxon>
        <taxon>Zymoseptoria</taxon>
    </lineage>
</organism>
<dbReference type="VEuPathDB" id="FungiDB:ZTRI_18.6"/>
<dbReference type="InParanoid" id="F9XRK8"/>